<dbReference type="Proteomes" id="UP000295371">
    <property type="component" value="Unassembled WGS sequence"/>
</dbReference>
<gene>
    <name evidence="5" type="ORF">CLV29_2238</name>
</gene>
<reference evidence="5 6" key="1">
    <citation type="submission" date="2019-03" db="EMBL/GenBank/DDBJ databases">
        <title>Genomic Encyclopedia of Archaeal and Bacterial Type Strains, Phase II (KMG-II): from individual species to whole genera.</title>
        <authorList>
            <person name="Goeker M."/>
        </authorList>
    </citation>
    <scope>NUCLEOTIDE SEQUENCE [LARGE SCALE GENOMIC DNA]</scope>
    <source>
        <strain evidence="5 6">DSM 24323</strain>
    </source>
</reference>
<dbReference type="RefSeq" id="WP_133755184.1">
    <property type="nucleotide sequence ID" value="NZ_SOAW01000002.1"/>
</dbReference>
<name>A0A4R7J120_9ACTN</name>
<feature type="coiled-coil region" evidence="2">
    <location>
        <begin position="70"/>
        <end position="97"/>
    </location>
</feature>
<evidence type="ECO:0000313" key="6">
    <source>
        <dbReference type="Proteomes" id="UP000295371"/>
    </source>
</evidence>
<proteinExistence type="inferred from homology"/>
<evidence type="ECO:0000256" key="3">
    <source>
        <dbReference type="SAM" id="MobiDB-lite"/>
    </source>
</evidence>
<dbReference type="PANTHER" id="PTHR37313:SF4">
    <property type="entry name" value="CONSERVED MEMBRANE PROTEIN-RELATED"/>
    <property type="match status" value="1"/>
</dbReference>
<dbReference type="OrthoDB" id="3214641at2"/>
<dbReference type="InterPro" id="IPR010273">
    <property type="entry name" value="DUF881"/>
</dbReference>
<evidence type="ECO:0000256" key="2">
    <source>
        <dbReference type="SAM" id="Coils"/>
    </source>
</evidence>
<sequence length="259" mass="27518">MTVSGSVDPTEQPPADPPATGTQTHRVRRGRRVLTAAVACLCGLMISVSAINARGQDLRPDRQTDLIGLIESQAARNADLTARAAALRDEVDTLTRTDSDDPELQRQLAEAEAAAAMTPVVGPALSVTLTDAPSEMIESAASDNALVVHQQDIQAVANAMWAAGAEAVTIQGVRVITTTGIKCVGNTVVLHGRPYAPPYVITAIGDPARMSESLAADRHLQIYRQYSEAYQLGYREEPLVEVEMPAHEGGADLRYAQPG</sequence>
<evidence type="ECO:0000256" key="1">
    <source>
        <dbReference type="ARBA" id="ARBA00009108"/>
    </source>
</evidence>
<comment type="caution">
    <text evidence="5">The sequence shown here is derived from an EMBL/GenBank/DDBJ whole genome shotgun (WGS) entry which is preliminary data.</text>
</comment>
<dbReference type="Pfam" id="PF05949">
    <property type="entry name" value="DUF881"/>
    <property type="match status" value="1"/>
</dbReference>
<keyword evidence="2" id="KW-0175">Coiled coil</keyword>
<evidence type="ECO:0000313" key="5">
    <source>
        <dbReference type="EMBL" id="TDT30832.1"/>
    </source>
</evidence>
<dbReference type="GO" id="GO:0005886">
    <property type="term" value="C:plasma membrane"/>
    <property type="evidence" value="ECO:0007669"/>
    <property type="project" value="TreeGrafter"/>
</dbReference>
<dbReference type="EMBL" id="SOAW01000002">
    <property type="protein sequence ID" value="TDT30832.1"/>
    <property type="molecule type" value="Genomic_DNA"/>
</dbReference>
<dbReference type="AlphaFoldDB" id="A0A4R7J120"/>
<feature type="transmembrane region" description="Helical" evidence="4">
    <location>
        <begin position="33"/>
        <end position="53"/>
    </location>
</feature>
<dbReference type="PANTHER" id="PTHR37313">
    <property type="entry name" value="UPF0749 PROTEIN RV1825"/>
    <property type="match status" value="1"/>
</dbReference>
<evidence type="ECO:0000256" key="4">
    <source>
        <dbReference type="SAM" id="Phobius"/>
    </source>
</evidence>
<keyword evidence="6" id="KW-1185">Reference proteome</keyword>
<accession>A0A4R7J120</accession>
<keyword evidence="4" id="KW-0812">Transmembrane</keyword>
<keyword evidence="4" id="KW-0472">Membrane</keyword>
<keyword evidence="4" id="KW-1133">Transmembrane helix</keyword>
<comment type="similarity">
    <text evidence="1">Belongs to the UPF0749 family.</text>
</comment>
<organism evidence="5 6">
    <name type="scientific">Naumannella halotolerans</name>
    <dbReference type="NCBI Taxonomy" id="993414"/>
    <lineage>
        <taxon>Bacteria</taxon>
        <taxon>Bacillati</taxon>
        <taxon>Actinomycetota</taxon>
        <taxon>Actinomycetes</taxon>
        <taxon>Propionibacteriales</taxon>
        <taxon>Propionibacteriaceae</taxon>
        <taxon>Naumannella</taxon>
    </lineage>
</organism>
<dbReference type="Gene3D" id="3.30.70.1880">
    <property type="entry name" value="Protein of unknown function DUF881"/>
    <property type="match status" value="1"/>
</dbReference>
<feature type="region of interest" description="Disordered" evidence="3">
    <location>
        <begin position="1"/>
        <end position="28"/>
    </location>
</feature>
<protein>
    <submittedName>
        <fullName evidence="5">Uncharacterized protein YlxW (UPF0749 family)</fullName>
    </submittedName>
</protein>